<evidence type="ECO:0000313" key="15">
    <source>
        <dbReference type="Proteomes" id="UP000475214"/>
    </source>
</evidence>
<keyword evidence="9" id="KW-0902">Two-component regulatory system</keyword>
<dbReference type="Pfam" id="PF00512">
    <property type="entry name" value="HisKA"/>
    <property type="match status" value="1"/>
</dbReference>
<dbReference type="CDD" id="cd06225">
    <property type="entry name" value="HAMP"/>
    <property type="match status" value="1"/>
</dbReference>
<dbReference type="InterPro" id="IPR003661">
    <property type="entry name" value="HisK_dim/P_dom"/>
</dbReference>
<dbReference type="EMBL" id="JAAGOA010000011">
    <property type="protein sequence ID" value="NEE01749.1"/>
    <property type="molecule type" value="Genomic_DNA"/>
</dbReference>
<dbReference type="SMART" id="SM00387">
    <property type="entry name" value="HATPase_c"/>
    <property type="match status" value="1"/>
</dbReference>
<feature type="region of interest" description="Disordered" evidence="11">
    <location>
        <begin position="459"/>
        <end position="492"/>
    </location>
</feature>
<feature type="domain" description="HAMP" evidence="13">
    <location>
        <begin position="188"/>
        <end position="240"/>
    </location>
</feature>
<comment type="catalytic activity">
    <reaction evidence="1">
        <text>ATP + protein L-histidine = ADP + protein N-phospho-L-histidine.</text>
        <dbReference type="EC" id="2.7.13.3"/>
    </reaction>
</comment>
<dbReference type="PRINTS" id="PR00344">
    <property type="entry name" value="BCTRLSENSOR"/>
</dbReference>
<gene>
    <name evidence="14" type="ORF">G1H10_16370</name>
</gene>
<name>A0A6L9S9I1_9ACTN</name>
<dbReference type="InterPro" id="IPR036097">
    <property type="entry name" value="HisK_dim/P_sf"/>
</dbReference>
<evidence type="ECO:0000256" key="7">
    <source>
        <dbReference type="ARBA" id="ARBA00022777"/>
    </source>
</evidence>
<keyword evidence="6" id="KW-0812">Transmembrane</keyword>
<keyword evidence="8" id="KW-1133">Transmembrane helix</keyword>
<dbReference type="GO" id="GO:0000155">
    <property type="term" value="F:phosphorelay sensor kinase activity"/>
    <property type="evidence" value="ECO:0007669"/>
    <property type="project" value="InterPro"/>
</dbReference>
<dbReference type="SUPFAM" id="SSF158472">
    <property type="entry name" value="HAMP domain-like"/>
    <property type="match status" value="1"/>
</dbReference>
<dbReference type="Pfam" id="PF02518">
    <property type="entry name" value="HATPase_c"/>
    <property type="match status" value="1"/>
</dbReference>
<evidence type="ECO:0000259" key="12">
    <source>
        <dbReference type="PROSITE" id="PS50109"/>
    </source>
</evidence>
<dbReference type="InterPro" id="IPR003660">
    <property type="entry name" value="HAMP_dom"/>
</dbReference>
<evidence type="ECO:0000256" key="9">
    <source>
        <dbReference type="ARBA" id="ARBA00023012"/>
    </source>
</evidence>
<sequence length="492" mass="52112">MRWPGGLRTRVIVAFVVVAMAAATAASGAGYVVARGSLIEESQQRATDSLRDQLTQLAPDVTYPPDQQALDRLRRSIGDDALVTFDGMSASAGSALGLVSDELRAAVATGDGFAVQRVVDDSGPKLVMGTSMTLTGLDGTRSESGVDVYVIQDLQRLQDQLDQWTRVVGLTIAGALPLAIALALLISRSVLRPIRGLRDSANQLAHGDLSTRLSPTGRDELADLATTFNHTAAELERSVGELQRREADARRFAGDVSHELRTPIMALTSLMEMLEADARSRSPDDAQMAAMAVGQTQKLARLAEDLLEISRLDAGAAQLRPEMVDVARVVADSLQLRAFDDGVELRTHAPVLARVDVRRLDVAVGNIVGNALRHGRPPVIVDVQVDGDDIVVIVTDHGPGIPDDVGPDALFARFYKSDASRSTSDGSGLGLSIALANARLHGGDLTACNTEGAGAQFTLRLPRRLDDDDPPPAPPPPDPAADGHPGGDDGRR</sequence>
<evidence type="ECO:0000256" key="11">
    <source>
        <dbReference type="SAM" id="MobiDB-lite"/>
    </source>
</evidence>
<dbReference type="CDD" id="cd00082">
    <property type="entry name" value="HisKA"/>
    <property type="match status" value="1"/>
</dbReference>
<evidence type="ECO:0000256" key="4">
    <source>
        <dbReference type="ARBA" id="ARBA00022553"/>
    </source>
</evidence>
<evidence type="ECO:0000256" key="1">
    <source>
        <dbReference type="ARBA" id="ARBA00000085"/>
    </source>
</evidence>
<comment type="caution">
    <text evidence="14">The sequence shown here is derived from an EMBL/GenBank/DDBJ whole genome shotgun (WGS) entry which is preliminary data.</text>
</comment>
<dbReference type="SMART" id="SM00388">
    <property type="entry name" value="HisKA"/>
    <property type="match status" value="1"/>
</dbReference>
<dbReference type="Gene3D" id="1.10.287.130">
    <property type="match status" value="1"/>
</dbReference>
<evidence type="ECO:0000256" key="2">
    <source>
        <dbReference type="ARBA" id="ARBA00004236"/>
    </source>
</evidence>
<dbReference type="InterPro" id="IPR036890">
    <property type="entry name" value="HATPase_C_sf"/>
</dbReference>
<dbReference type="InterPro" id="IPR005467">
    <property type="entry name" value="His_kinase_dom"/>
</dbReference>
<dbReference type="Gene3D" id="3.30.565.10">
    <property type="entry name" value="Histidine kinase-like ATPase, C-terminal domain"/>
    <property type="match status" value="1"/>
</dbReference>
<dbReference type="SUPFAM" id="SSF47384">
    <property type="entry name" value="Homodimeric domain of signal transducing histidine kinase"/>
    <property type="match status" value="1"/>
</dbReference>
<dbReference type="InterPro" id="IPR004358">
    <property type="entry name" value="Sig_transdc_His_kin-like_C"/>
</dbReference>
<dbReference type="PROSITE" id="PS50109">
    <property type="entry name" value="HIS_KIN"/>
    <property type="match status" value="1"/>
</dbReference>
<dbReference type="PANTHER" id="PTHR45436:SF5">
    <property type="entry name" value="SENSOR HISTIDINE KINASE TRCS"/>
    <property type="match status" value="1"/>
</dbReference>
<dbReference type="InterPro" id="IPR050428">
    <property type="entry name" value="TCS_sensor_his_kinase"/>
</dbReference>
<keyword evidence="10" id="KW-0472">Membrane</keyword>
<dbReference type="GO" id="GO:0005886">
    <property type="term" value="C:plasma membrane"/>
    <property type="evidence" value="ECO:0007669"/>
    <property type="project" value="UniProtKB-SubCell"/>
</dbReference>
<dbReference type="Pfam" id="PF00672">
    <property type="entry name" value="HAMP"/>
    <property type="match status" value="1"/>
</dbReference>
<accession>A0A6L9S9I1</accession>
<dbReference type="PANTHER" id="PTHR45436">
    <property type="entry name" value="SENSOR HISTIDINE KINASE YKOH"/>
    <property type="match status" value="1"/>
</dbReference>
<organism evidence="14 15">
    <name type="scientific">Phytoactinopolyspora halotolerans</name>
    <dbReference type="NCBI Taxonomy" id="1981512"/>
    <lineage>
        <taxon>Bacteria</taxon>
        <taxon>Bacillati</taxon>
        <taxon>Actinomycetota</taxon>
        <taxon>Actinomycetes</taxon>
        <taxon>Jiangellales</taxon>
        <taxon>Jiangellaceae</taxon>
        <taxon>Phytoactinopolyspora</taxon>
    </lineage>
</organism>
<feature type="domain" description="Histidine kinase" evidence="12">
    <location>
        <begin position="255"/>
        <end position="465"/>
    </location>
</feature>
<evidence type="ECO:0000256" key="6">
    <source>
        <dbReference type="ARBA" id="ARBA00022692"/>
    </source>
</evidence>
<protein>
    <recommendedName>
        <fullName evidence="3">histidine kinase</fullName>
        <ecNumber evidence="3">2.7.13.3</ecNumber>
    </recommendedName>
</protein>
<evidence type="ECO:0000256" key="3">
    <source>
        <dbReference type="ARBA" id="ARBA00012438"/>
    </source>
</evidence>
<dbReference type="RefSeq" id="WP_163739690.1">
    <property type="nucleotide sequence ID" value="NZ_JAAGOA010000011.1"/>
</dbReference>
<dbReference type="InterPro" id="IPR003594">
    <property type="entry name" value="HATPase_dom"/>
</dbReference>
<evidence type="ECO:0000256" key="5">
    <source>
        <dbReference type="ARBA" id="ARBA00022679"/>
    </source>
</evidence>
<evidence type="ECO:0000259" key="13">
    <source>
        <dbReference type="PROSITE" id="PS50885"/>
    </source>
</evidence>
<dbReference type="EC" id="2.7.13.3" evidence="3"/>
<keyword evidence="7 14" id="KW-0418">Kinase</keyword>
<reference evidence="14 15" key="1">
    <citation type="submission" date="2020-02" db="EMBL/GenBank/DDBJ databases">
        <authorList>
            <person name="Li X.-J."/>
            <person name="Han X.-M."/>
        </authorList>
    </citation>
    <scope>NUCLEOTIDE SEQUENCE [LARGE SCALE GENOMIC DNA]</scope>
    <source>
        <strain evidence="14 15">CCTCC AB 2017055</strain>
    </source>
</reference>
<dbReference type="Gene3D" id="6.10.340.10">
    <property type="match status" value="1"/>
</dbReference>
<dbReference type="AlphaFoldDB" id="A0A6L9S9I1"/>
<evidence type="ECO:0000256" key="10">
    <source>
        <dbReference type="ARBA" id="ARBA00023136"/>
    </source>
</evidence>
<proteinExistence type="predicted"/>
<comment type="subcellular location">
    <subcellularLocation>
        <location evidence="2">Cell membrane</location>
    </subcellularLocation>
</comment>
<dbReference type="CDD" id="cd00075">
    <property type="entry name" value="HATPase"/>
    <property type="match status" value="1"/>
</dbReference>
<evidence type="ECO:0000313" key="14">
    <source>
        <dbReference type="EMBL" id="NEE01749.1"/>
    </source>
</evidence>
<dbReference type="Proteomes" id="UP000475214">
    <property type="component" value="Unassembled WGS sequence"/>
</dbReference>
<dbReference type="SUPFAM" id="SSF55874">
    <property type="entry name" value="ATPase domain of HSP90 chaperone/DNA topoisomerase II/histidine kinase"/>
    <property type="match status" value="1"/>
</dbReference>
<dbReference type="SMART" id="SM00304">
    <property type="entry name" value="HAMP"/>
    <property type="match status" value="1"/>
</dbReference>
<keyword evidence="4" id="KW-0597">Phosphoprotein</keyword>
<keyword evidence="15" id="KW-1185">Reference proteome</keyword>
<keyword evidence="5" id="KW-0808">Transferase</keyword>
<evidence type="ECO:0000256" key="8">
    <source>
        <dbReference type="ARBA" id="ARBA00022989"/>
    </source>
</evidence>
<dbReference type="PROSITE" id="PS50885">
    <property type="entry name" value="HAMP"/>
    <property type="match status" value="1"/>
</dbReference>